<dbReference type="EMBL" id="DQ886807">
    <property type="protein sequence ID" value="ABI52724.1"/>
    <property type="molecule type" value="mRNA"/>
</dbReference>
<sequence>SAPSGYHYRSGRHGFRLKRCYWADIKQTLSSKENLANCTWNPTGQPSVPPPSFLPADLVNSTTFCKLMHGGKATQKNRCKESEHLLPDCAYRCCYVNGRENKTVAYYSFDGDSCNTPTKGVCSAGKCVQTPWYRRD</sequence>
<protein>
    <submittedName>
        <fullName evidence="1">Metalloprotease</fullName>
    </submittedName>
</protein>
<dbReference type="GO" id="GO:0006508">
    <property type="term" value="P:proteolysis"/>
    <property type="evidence" value="ECO:0007669"/>
    <property type="project" value="UniProtKB-KW"/>
</dbReference>
<organism evidence="1">
    <name type="scientific">Argas monolakensis</name>
    <name type="common">Mono lake bird tick</name>
    <dbReference type="NCBI Taxonomy" id="34602"/>
    <lineage>
        <taxon>Eukaryota</taxon>
        <taxon>Metazoa</taxon>
        <taxon>Ecdysozoa</taxon>
        <taxon>Arthropoda</taxon>
        <taxon>Chelicerata</taxon>
        <taxon>Arachnida</taxon>
        <taxon>Acari</taxon>
        <taxon>Parasitiformes</taxon>
        <taxon>Ixodida</taxon>
        <taxon>Ixodoidea</taxon>
        <taxon>Argasidae</taxon>
        <taxon>Argasinae</taxon>
        <taxon>Argas</taxon>
    </lineage>
</organism>
<dbReference type="AlphaFoldDB" id="Q09JN9"/>
<proteinExistence type="evidence at transcript level"/>
<evidence type="ECO:0000313" key="1">
    <source>
        <dbReference type="EMBL" id="ABI52724.1"/>
    </source>
</evidence>
<reference evidence="1" key="1">
    <citation type="journal article" date="2008" name="Insect Biochem. Mol. Biol.">
        <title>Comparative sialomics between hard and soft ticks: implications for the evolution of blood-feeding behavior.</title>
        <authorList>
            <person name="Mans B.J."/>
            <person name="Andersen J.F."/>
            <person name="Francischetti I.M."/>
            <person name="Valenzuela J.G."/>
            <person name="Schwan T.G."/>
            <person name="Pham V.M."/>
            <person name="Garfield M.K."/>
            <person name="Hammer C.H."/>
            <person name="Ribeiro J.M."/>
        </authorList>
    </citation>
    <scope>NUCLEOTIDE SEQUENCE</scope>
    <source>
        <strain evidence="1">AM-234</strain>
        <tissue evidence="1">Adult salivary gland</tissue>
    </source>
</reference>
<feature type="non-terminal residue" evidence="1">
    <location>
        <position position="1"/>
    </location>
</feature>
<keyword evidence="1" id="KW-0378">Hydrolase</keyword>
<name>Q09JN9_ARGMO</name>
<dbReference type="GO" id="GO:0008237">
    <property type="term" value="F:metallopeptidase activity"/>
    <property type="evidence" value="ECO:0007669"/>
    <property type="project" value="UniProtKB-KW"/>
</dbReference>
<accession>Q09JN9</accession>
<keyword evidence="1" id="KW-0645">Protease</keyword>
<keyword evidence="1" id="KW-0482">Metalloprotease</keyword>